<dbReference type="AlphaFoldDB" id="A0A1H6IDD3"/>
<evidence type="ECO:0000313" key="1">
    <source>
        <dbReference type="EMBL" id="SEH44238.1"/>
    </source>
</evidence>
<name>A0A1H6IDD3_CHRCI</name>
<dbReference type="EMBL" id="FNWQ01000007">
    <property type="protein sequence ID" value="SEH44238.1"/>
    <property type="molecule type" value="Genomic_DNA"/>
</dbReference>
<dbReference type="Proteomes" id="UP000198561">
    <property type="component" value="Unassembled WGS sequence"/>
</dbReference>
<sequence length="43" mass="5136">MNNKKFGGKKFEYYYIGEKTGSMLTYIKRIKLNTNHNKSKTFL</sequence>
<evidence type="ECO:0000313" key="2">
    <source>
        <dbReference type="Proteomes" id="UP000198561"/>
    </source>
</evidence>
<proteinExistence type="predicted"/>
<dbReference type="STRING" id="680127.SAMN05421593_4130"/>
<reference evidence="1 2" key="1">
    <citation type="submission" date="2016-10" db="EMBL/GenBank/DDBJ databases">
        <authorList>
            <person name="de Groot N.N."/>
        </authorList>
    </citation>
    <scope>NUCLEOTIDE SEQUENCE [LARGE SCALE GENOMIC DNA]</scope>
    <source>
        <strain evidence="1 2">DSM 23031</strain>
    </source>
</reference>
<protein>
    <submittedName>
        <fullName evidence="1">Uncharacterized protein</fullName>
    </submittedName>
</protein>
<gene>
    <name evidence="1" type="ORF">SAMN05421593_4130</name>
</gene>
<organism evidence="1 2">
    <name type="scientific">Chryseobacterium culicis</name>
    <dbReference type="NCBI Taxonomy" id="680127"/>
    <lineage>
        <taxon>Bacteria</taxon>
        <taxon>Pseudomonadati</taxon>
        <taxon>Bacteroidota</taxon>
        <taxon>Flavobacteriia</taxon>
        <taxon>Flavobacteriales</taxon>
        <taxon>Weeksellaceae</taxon>
        <taxon>Chryseobacterium group</taxon>
        <taxon>Chryseobacterium</taxon>
    </lineage>
</organism>
<accession>A0A1H6IDD3</accession>